<evidence type="ECO:0000313" key="2">
    <source>
        <dbReference type="Proteomes" id="UP000271031"/>
    </source>
</evidence>
<keyword evidence="2" id="KW-1185">Reference proteome</keyword>
<protein>
    <submittedName>
        <fullName evidence="1">Uncharacterized protein</fullName>
    </submittedName>
</protein>
<organism evidence="1 2">
    <name type="scientific">Brevibacillus fluminis</name>
    <dbReference type="NCBI Taxonomy" id="511487"/>
    <lineage>
        <taxon>Bacteria</taxon>
        <taxon>Bacillati</taxon>
        <taxon>Bacillota</taxon>
        <taxon>Bacilli</taxon>
        <taxon>Bacillales</taxon>
        <taxon>Paenibacillaceae</taxon>
        <taxon>Brevibacillus</taxon>
    </lineage>
</organism>
<dbReference type="AlphaFoldDB" id="A0A3M8CWS6"/>
<reference evidence="1 2" key="1">
    <citation type="submission" date="2018-10" db="EMBL/GenBank/DDBJ databases">
        <title>Phylogenomics of Brevibacillus.</title>
        <authorList>
            <person name="Dunlap C."/>
        </authorList>
    </citation>
    <scope>NUCLEOTIDE SEQUENCE [LARGE SCALE GENOMIC DNA]</scope>
    <source>
        <strain evidence="1 2">JCM 15716</strain>
    </source>
</reference>
<dbReference type="OrthoDB" id="2875988at2"/>
<dbReference type="Proteomes" id="UP000271031">
    <property type="component" value="Unassembled WGS sequence"/>
</dbReference>
<sequence>MMTETVYGPNHQQVHQLMTRLSEVPWFSVLGNESGRLDAEKALKECTHHLNLEEFEIVWMTREQIPSFIENMNLSDSHVWSRIQDIPKKLSEKAIATRRQSVLDEMLDLVPEMLFHKAYDGAFPALHEYGERVVKVAVVSVLYLFSNACLWEALSDKKDSEPNPFLPLLKVYEAGHWPIGMVGNQFYLI</sequence>
<comment type="caution">
    <text evidence="1">The sequence shown here is derived from an EMBL/GenBank/DDBJ whole genome shotgun (WGS) entry which is preliminary data.</text>
</comment>
<proteinExistence type="predicted"/>
<accession>A0A3M8CWS6</accession>
<dbReference type="EMBL" id="RHHQ01000025">
    <property type="protein sequence ID" value="RNB80250.1"/>
    <property type="molecule type" value="Genomic_DNA"/>
</dbReference>
<gene>
    <name evidence="1" type="ORF">EDM56_28015</name>
</gene>
<name>A0A3M8CWS6_9BACL</name>
<dbReference type="RefSeq" id="WP_122921234.1">
    <property type="nucleotide sequence ID" value="NZ_RHHQ01000025.1"/>
</dbReference>
<evidence type="ECO:0000313" key="1">
    <source>
        <dbReference type="EMBL" id="RNB80250.1"/>
    </source>
</evidence>